<dbReference type="Proteomes" id="UP001497516">
    <property type="component" value="Chromosome 3"/>
</dbReference>
<evidence type="ECO:0000313" key="2">
    <source>
        <dbReference type="Proteomes" id="UP001497516"/>
    </source>
</evidence>
<dbReference type="AlphaFoldDB" id="A0AAV2DVK1"/>
<sequence length="150" mass="16045">MYGLRPEIAAVVCVLEPDSLQTTFRLASSKEEELASWRSTIGRYQKPVGGCSGGGPSSGSGGALTGANTGAITGSTSAVVRFGPRAPPKGFTKLSRAEIEQKRREGKCFNCDERFTVGHKCGRLDLMFLAGRWEDEAEEEAAENTKLGQD</sequence>
<reference evidence="1 2" key="1">
    <citation type="submission" date="2024-04" db="EMBL/GenBank/DDBJ databases">
        <authorList>
            <person name="Fracassetti M."/>
        </authorList>
    </citation>
    <scope>NUCLEOTIDE SEQUENCE [LARGE SCALE GENOMIC DNA]</scope>
</reference>
<accession>A0AAV2DVK1</accession>
<organism evidence="1 2">
    <name type="scientific">Linum trigynum</name>
    <dbReference type="NCBI Taxonomy" id="586398"/>
    <lineage>
        <taxon>Eukaryota</taxon>
        <taxon>Viridiplantae</taxon>
        <taxon>Streptophyta</taxon>
        <taxon>Embryophyta</taxon>
        <taxon>Tracheophyta</taxon>
        <taxon>Spermatophyta</taxon>
        <taxon>Magnoliopsida</taxon>
        <taxon>eudicotyledons</taxon>
        <taxon>Gunneridae</taxon>
        <taxon>Pentapetalae</taxon>
        <taxon>rosids</taxon>
        <taxon>fabids</taxon>
        <taxon>Malpighiales</taxon>
        <taxon>Linaceae</taxon>
        <taxon>Linum</taxon>
    </lineage>
</organism>
<keyword evidence="2" id="KW-1185">Reference proteome</keyword>
<name>A0AAV2DVK1_9ROSI</name>
<proteinExistence type="predicted"/>
<protein>
    <recommendedName>
        <fullName evidence="3">PH domain-containing protein</fullName>
    </recommendedName>
</protein>
<gene>
    <name evidence="1" type="ORF">LTRI10_LOCUS19192</name>
</gene>
<dbReference type="EMBL" id="OZ034816">
    <property type="protein sequence ID" value="CAL1377552.1"/>
    <property type="molecule type" value="Genomic_DNA"/>
</dbReference>
<evidence type="ECO:0008006" key="3">
    <source>
        <dbReference type="Google" id="ProtNLM"/>
    </source>
</evidence>
<evidence type="ECO:0000313" key="1">
    <source>
        <dbReference type="EMBL" id="CAL1377552.1"/>
    </source>
</evidence>